<proteinExistence type="predicted"/>
<evidence type="ECO:0000256" key="1">
    <source>
        <dbReference type="SAM" id="SignalP"/>
    </source>
</evidence>
<dbReference type="AlphaFoldDB" id="A0AA88HAD2"/>
<evidence type="ECO:0000313" key="3">
    <source>
        <dbReference type="Proteomes" id="UP001187531"/>
    </source>
</evidence>
<evidence type="ECO:0000313" key="2">
    <source>
        <dbReference type="EMBL" id="KAK2701807.1"/>
    </source>
</evidence>
<reference evidence="2" key="1">
    <citation type="submission" date="2023-07" db="EMBL/GenBank/DDBJ databases">
        <title>Chromosome-level genome assembly of Artemia franciscana.</title>
        <authorList>
            <person name="Jo E."/>
        </authorList>
    </citation>
    <scope>NUCLEOTIDE SEQUENCE</scope>
    <source>
        <tissue evidence="2">Whole body</tissue>
    </source>
</reference>
<dbReference type="Pfam" id="PF04214">
    <property type="entry name" value="DUF411"/>
    <property type="match status" value="1"/>
</dbReference>
<dbReference type="Proteomes" id="UP001187531">
    <property type="component" value="Unassembled WGS sequence"/>
</dbReference>
<organism evidence="2 3">
    <name type="scientific">Artemia franciscana</name>
    <name type="common">Brine shrimp</name>
    <name type="synonym">Artemia sanfranciscana</name>
    <dbReference type="NCBI Taxonomy" id="6661"/>
    <lineage>
        <taxon>Eukaryota</taxon>
        <taxon>Metazoa</taxon>
        <taxon>Ecdysozoa</taxon>
        <taxon>Arthropoda</taxon>
        <taxon>Crustacea</taxon>
        <taxon>Branchiopoda</taxon>
        <taxon>Anostraca</taxon>
        <taxon>Artemiidae</taxon>
        <taxon>Artemia</taxon>
    </lineage>
</organism>
<sequence length="172" mass="19028">MRNLNNIYLGTLLIASLIRSVGLHAEPIVETNKLDASPAEHIAVDVYKSPNCGCCEKWIDHIKQAGFKATIHHPPTLNALKSKLGLPQAAQSCHTAVTEQGFIFEGHVPSKFMTQFTQNPPKEAMGLAVPKMPVGSPGMEMGDRFQPYTIKQLNKDGSVQDYAEMENYKMQF</sequence>
<comment type="caution">
    <text evidence="2">The sequence shown here is derived from an EMBL/GenBank/DDBJ whole genome shotgun (WGS) entry which is preliminary data.</text>
</comment>
<feature type="signal peptide" evidence="1">
    <location>
        <begin position="1"/>
        <end position="25"/>
    </location>
</feature>
<evidence type="ECO:0008006" key="4">
    <source>
        <dbReference type="Google" id="ProtNLM"/>
    </source>
</evidence>
<gene>
    <name evidence="2" type="ORF">QYM36_019562</name>
</gene>
<name>A0AA88HAD2_ARTSF</name>
<keyword evidence="1" id="KW-0732">Signal</keyword>
<accession>A0AA88HAD2</accession>
<keyword evidence="3" id="KW-1185">Reference proteome</keyword>
<feature type="chain" id="PRO_5041679273" description="Metal-binding protein" evidence="1">
    <location>
        <begin position="26"/>
        <end position="172"/>
    </location>
</feature>
<dbReference type="EMBL" id="JAVRJZ010001680">
    <property type="protein sequence ID" value="KAK2701807.1"/>
    <property type="molecule type" value="Genomic_DNA"/>
</dbReference>
<dbReference type="InterPro" id="IPR007332">
    <property type="entry name" value="DUF411"/>
</dbReference>
<protein>
    <recommendedName>
        <fullName evidence="4">Metal-binding protein</fullName>
    </recommendedName>
</protein>